<keyword evidence="3" id="KW-1185">Reference proteome</keyword>
<dbReference type="AlphaFoldDB" id="A0ABD2AA00"/>
<feature type="region of interest" description="Disordered" evidence="1">
    <location>
        <begin position="1"/>
        <end position="71"/>
    </location>
</feature>
<dbReference type="Proteomes" id="UP001607302">
    <property type="component" value="Unassembled WGS sequence"/>
</dbReference>
<sequence length="140" mass="15872">MKIMSTTEHSVDGSTKKKSKTRSKLDAVRSTESATRSINIKRECASGEGPASKRARMSRTSSNMSSAEGVMDPQLQGLLQRIIESTENWTSNQLENLYGSLEHILERKNENDNMPNIIQNCLLVLEESKRKKIFFDYEDD</sequence>
<proteinExistence type="predicted"/>
<organism evidence="2 3">
    <name type="scientific">Vespula squamosa</name>
    <name type="common">Southern yellow jacket</name>
    <name type="synonym">Wasp</name>
    <dbReference type="NCBI Taxonomy" id="30214"/>
    <lineage>
        <taxon>Eukaryota</taxon>
        <taxon>Metazoa</taxon>
        <taxon>Ecdysozoa</taxon>
        <taxon>Arthropoda</taxon>
        <taxon>Hexapoda</taxon>
        <taxon>Insecta</taxon>
        <taxon>Pterygota</taxon>
        <taxon>Neoptera</taxon>
        <taxon>Endopterygota</taxon>
        <taxon>Hymenoptera</taxon>
        <taxon>Apocrita</taxon>
        <taxon>Aculeata</taxon>
        <taxon>Vespoidea</taxon>
        <taxon>Vespidae</taxon>
        <taxon>Vespinae</taxon>
        <taxon>Vespula</taxon>
    </lineage>
</organism>
<gene>
    <name evidence="2" type="ORF">V1478_014216</name>
</gene>
<evidence type="ECO:0000313" key="3">
    <source>
        <dbReference type="Proteomes" id="UP001607302"/>
    </source>
</evidence>
<dbReference type="EMBL" id="JAUDFV010000154">
    <property type="protein sequence ID" value="KAL2716540.1"/>
    <property type="molecule type" value="Genomic_DNA"/>
</dbReference>
<reference evidence="2 3" key="1">
    <citation type="journal article" date="2024" name="Ann. Entomol. Soc. Am.">
        <title>Genomic analyses of the southern and eastern yellowjacket wasps (Hymenoptera: Vespidae) reveal evolutionary signatures of social life.</title>
        <authorList>
            <person name="Catto M.A."/>
            <person name="Caine P.B."/>
            <person name="Orr S.E."/>
            <person name="Hunt B.G."/>
            <person name="Goodisman M.A.D."/>
        </authorList>
    </citation>
    <scope>NUCLEOTIDE SEQUENCE [LARGE SCALE GENOMIC DNA]</scope>
    <source>
        <strain evidence="2">233</strain>
        <tissue evidence="2">Head and thorax</tissue>
    </source>
</reference>
<protein>
    <submittedName>
        <fullName evidence="2">ATPase family AAA domain-containing protein 2-like isoform X1</fullName>
    </submittedName>
</protein>
<accession>A0ABD2AA00</accession>
<name>A0ABD2AA00_VESSQ</name>
<evidence type="ECO:0000256" key="1">
    <source>
        <dbReference type="SAM" id="MobiDB-lite"/>
    </source>
</evidence>
<evidence type="ECO:0000313" key="2">
    <source>
        <dbReference type="EMBL" id="KAL2716540.1"/>
    </source>
</evidence>
<comment type="caution">
    <text evidence="2">The sequence shown here is derived from an EMBL/GenBank/DDBJ whole genome shotgun (WGS) entry which is preliminary data.</text>
</comment>